<evidence type="ECO:0000313" key="2">
    <source>
        <dbReference type="EMBL" id="WPU93612.1"/>
    </source>
</evidence>
<evidence type="ECO:0000313" key="3">
    <source>
        <dbReference type="Proteomes" id="UP001324380"/>
    </source>
</evidence>
<reference evidence="2 3" key="1">
    <citation type="submission" date="2023-11" db="EMBL/GenBank/DDBJ databases">
        <title>Analysis of the Genomes of Mucilaginibacter gossypii cycad 4 and M. sabulilitoris SNA2: microbes with the potential for plant growth promotion.</title>
        <authorList>
            <person name="Hirsch A.M."/>
            <person name="Humm E."/>
            <person name="Rubbi M."/>
            <person name="Del Vecchio G."/>
            <person name="Ha S.M."/>
            <person name="Pellegrini M."/>
            <person name="Gunsalus R.P."/>
        </authorList>
    </citation>
    <scope>NUCLEOTIDE SEQUENCE [LARGE SCALE GENOMIC DNA]</scope>
    <source>
        <strain evidence="2 3">SNA2</strain>
    </source>
</reference>
<dbReference type="InterPro" id="IPR021737">
    <property type="entry name" value="Phage_phiKZ_Orf197"/>
</dbReference>
<dbReference type="Pfam" id="PF11750">
    <property type="entry name" value="DUF3307"/>
    <property type="match status" value="1"/>
</dbReference>
<evidence type="ECO:0000256" key="1">
    <source>
        <dbReference type="SAM" id="Phobius"/>
    </source>
</evidence>
<keyword evidence="1" id="KW-0812">Transmembrane</keyword>
<feature type="transmembrane region" description="Helical" evidence="1">
    <location>
        <begin position="83"/>
        <end position="105"/>
    </location>
</feature>
<sequence length="239" mass="27487">MELTLLLRLLLAHLLSDFLLQPTRWVKAKDTKKEKAPEMYYHILVVTALTYLFLWDWNHWHLPLIVMVSHLLIDIWKSHRPHAFAYFLVDQLLHVFVIVAAWTIFYFDASTVLPWLSRYLNSVHFWVLIIAYYLITGPLGIAIGIATSKWQKEAGMDTAGLDKAGIWIGRCERVLILTFIITNQYTALGFLMAAKSILRFGDAEDRAQKKTEYILVGTLMSFASAALIGAIVSYLLHKY</sequence>
<proteinExistence type="predicted"/>
<dbReference type="Proteomes" id="UP001324380">
    <property type="component" value="Chromosome"/>
</dbReference>
<accession>A0ABZ0TL01</accession>
<keyword evidence="3" id="KW-1185">Reference proteome</keyword>
<dbReference type="EMBL" id="CP139558">
    <property type="protein sequence ID" value="WPU93612.1"/>
    <property type="molecule type" value="Genomic_DNA"/>
</dbReference>
<feature type="transmembrane region" description="Helical" evidence="1">
    <location>
        <begin position="213"/>
        <end position="236"/>
    </location>
</feature>
<feature type="transmembrane region" description="Helical" evidence="1">
    <location>
        <begin position="38"/>
        <end position="54"/>
    </location>
</feature>
<name>A0ABZ0TL01_9SPHI</name>
<keyword evidence="1" id="KW-1133">Transmembrane helix</keyword>
<feature type="transmembrane region" description="Helical" evidence="1">
    <location>
        <begin position="174"/>
        <end position="193"/>
    </location>
</feature>
<dbReference type="RefSeq" id="WP_321562746.1">
    <property type="nucleotide sequence ID" value="NZ_CP139558.1"/>
</dbReference>
<protein>
    <submittedName>
        <fullName evidence="2">DUF3307 domain-containing protein</fullName>
    </submittedName>
</protein>
<gene>
    <name evidence="2" type="ORF">SNE25_30295</name>
</gene>
<keyword evidence="1" id="KW-0472">Membrane</keyword>
<organism evidence="2 3">
    <name type="scientific">Mucilaginibacter sabulilitoris</name>
    <dbReference type="NCBI Taxonomy" id="1173583"/>
    <lineage>
        <taxon>Bacteria</taxon>
        <taxon>Pseudomonadati</taxon>
        <taxon>Bacteroidota</taxon>
        <taxon>Sphingobacteriia</taxon>
        <taxon>Sphingobacteriales</taxon>
        <taxon>Sphingobacteriaceae</taxon>
        <taxon>Mucilaginibacter</taxon>
    </lineage>
</organism>
<feature type="transmembrane region" description="Helical" evidence="1">
    <location>
        <begin position="125"/>
        <end position="146"/>
    </location>
</feature>